<feature type="non-terminal residue" evidence="5">
    <location>
        <position position="1"/>
    </location>
</feature>
<dbReference type="AlphaFoldDB" id="A0A3M2HUU3"/>
<dbReference type="Pfam" id="PF25023">
    <property type="entry name" value="TEN_YD-shell"/>
    <property type="match status" value="1"/>
</dbReference>
<keyword evidence="1" id="KW-0677">Repeat</keyword>
<keyword evidence="6" id="KW-1185">Reference proteome</keyword>
<evidence type="ECO:0000256" key="1">
    <source>
        <dbReference type="ARBA" id="ARBA00022737"/>
    </source>
</evidence>
<feature type="domain" description="Teneurin-like YD-shell" evidence="4">
    <location>
        <begin position="36"/>
        <end position="134"/>
    </location>
</feature>
<dbReference type="InterPro" id="IPR028903">
    <property type="entry name" value="Tox-REase-7_dom"/>
</dbReference>
<feature type="compositionally biased region" description="Basic and acidic residues" evidence="2">
    <location>
        <begin position="300"/>
        <end position="309"/>
    </location>
</feature>
<evidence type="ECO:0000313" key="5">
    <source>
        <dbReference type="EMBL" id="RMH93491.1"/>
    </source>
</evidence>
<feature type="region of interest" description="Disordered" evidence="2">
    <location>
        <begin position="286"/>
        <end position="309"/>
    </location>
</feature>
<dbReference type="Proteomes" id="UP000275012">
    <property type="component" value="Unassembled WGS sequence"/>
</dbReference>
<evidence type="ECO:0000259" key="3">
    <source>
        <dbReference type="Pfam" id="PF15649"/>
    </source>
</evidence>
<name>A0A3M2HUU3_9GAMM</name>
<evidence type="ECO:0000256" key="2">
    <source>
        <dbReference type="SAM" id="MobiDB-lite"/>
    </source>
</evidence>
<sequence>EGKKMKGITYTKARRRVRPWIWALWLCCLPVVAWSQVVEYIHTDALGSPVAVTNASGQVIERTGYAPYGEKLGKANDDRPGYTGHVMDSATGLTYMQQRYYDPGIGVFLSVDPVTAYSNPIGQFHRYRYANNNPYKFTDPDGRSPDTFIDAGFIIYDAGRFLGAAAAWGHGKLSGNEALAAAGREGMAETGRDLGVSAASAAIPGLAAPMARGIASEARVLKEMGEVKNTERVATSQGRTIPDFQNARQVGEIKDTQRVSNTAQLRSQREHAQATGREHTVVTGTNTKVSNTVEQQSRVIRRDDLGPQR</sequence>
<feature type="domain" description="Tox-REase-7" evidence="3">
    <location>
        <begin position="215"/>
        <end position="292"/>
    </location>
</feature>
<dbReference type="PANTHER" id="PTHR32305:SF15">
    <property type="entry name" value="PROTEIN RHSA-RELATED"/>
    <property type="match status" value="1"/>
</dbReference>
<feature type="compositionally biased region" description="Polar residues" evidence="2">
    <location>
        <begin position="286"/>
        <end position="298"/>
    </location>
</feature>
<dbReference type="InterPro" id="IPR056823">
    <property type="entry name" value="TEN-like_YD-shell"/>
</dbReference>
<evidence type="ECO:0000259" key="4">
    <source>
        <dbReference type="Pfam" id="PF25023"/>
    </source>
</evidence>
<proteinExistence type="predicted"/>
<protein>
    <submittedName>
        <fullName evidence="5">Uncharacterized protein</fullName>
    </submittedName>
</protein>
<evidence type="ECO:0000313" key="6">
    <source>
        <dbReference type="Proteomes" id="UP000275012"/>
    </source>
</evidence>
<dbReference type="InterPro" id="IPR050708">
    <property type="entry name" value="T6SS_VgrG/RHS"/>
</dbReference>
<dbReference type="Pfam" id="PF15649">
    <property type="entry name" value="Tox-REase-7"/>
    <property type="match status" value="1"/>
</dbReference>
<reference evidence="5 6" key="1">
    <citation type="submission" date="2018-10" db="EMBL/GenBank/DDBJ databases">
        <title>Proposal of Lysobacter pythonis sp. nov. isolated from royal pythons (Python regius).</title>
        <authorList>
            <person name="Hans-Juergen B."/>
            <person name="Huptas C."/>
            <person name="Sandra B."/>
            <person name="Igor L."/>
            <person name="Joachim S."/>
            <person name="Siegfried S."/>
            <person name="Mareike W."/>
            <person name="Peter K."/>
        </authorList>
    </citation>
    <scope>NUCLEOTIDE SEQUENCE [LARGE SCALE GENOMIC DNA]</scope>
    <source>
        <strain evidence="5 6">4284/11</strain>
    </source>
</reference>
<dbReference type="Gene3D" id="2.180.10.10">
    <property type="entry name" value="RHS repeat-associated core"/>
    <property type="match status" value="1"/>
</dbReference>
<organism evidence="5 6">
    <name type="scientific">Solilutibacter pythonis</name>
    <dbReference type="NCBI Taxonomy" id="2483112"/>
    <lineage>
        <taxon>Bacteria</taxon>
        <taxon>Pseudomonadati</taxon>
        <taxon>Pseudomonadota</taxon>
        <taxon>Gammaproteobacteria</taxon>
        <taxon>Lysobacterales</taxon>
        <taxon>Lysobacteraceae</taxon>
        <taxon>Solilutibacter</taxon>
    </lineage>
</organism>
<dbReference type="EMBL" id="RFLY01000005">
    <property type="protein sequence ID" value="RMH93491.1"/>
    <property type="molecule type" value="Genomic_DNA"/>
</dbReference>
<accession>A0A3M2HUU3</accession>
<dbReference type="InterPro" id="IPR022385">
    <property type="entry name" value="Rhs_assc_core"/>
</dbReference>
<dbReference type="NCBIfam" id="TIGR03696">
    <property type="entry name" value="Rhs_assc_core"/>
    <property type="match status" value="1"/>
</dbReference>
<dbReference type="RefSeq" id="WP_245979030.1">
    <property type="nucleotide sequence ID" value="NZ_RFLY01000005.1"/>
</dbReference>
<gene>
    <name evidence="5" type="ORF">EBB59_04370</name>
</gene>
<comment type="caution">
    <text evidence="5">The sequence shown here is derived from an EMBL/GenBank/DDBJ whole genome shotgun (WGS) entry which is preliminary data.</text>
</comment>
<dbReference type="PANTHER" id="PTHR32305">
    <property type="match status" value="1"/>
</dbReference>